<accession>A0A0J1L5Q5</accession>
<evidence type="ECO:0000256" key="3">
    <source>
        <dbReference type="ARBA" id="ARBA00023027"/>
    </source>
</evidence>
<dbReference type="PATRIC" id="fig|1397.4.peg.2283"/>
<keyword evidence="3" id="KW-0520">NAD</keyword>
<dbReference type="GO" id="GO:0051287">
    <property type="term" value="F:NAD binding"/>
    <property type="evidence" value="ECO:0007669"/>
    <property type="project" value="InterPro"/>
</dbReference>
<dbReference type="RefSeq" id="WP_047943681.1">
    <property type="nucleotide sequence ID" value="NZ_JARTLH010000004.1"/>
</dbReference>
<evidence type="ECO:0000256" key="1">
    <source>
        <dbReference type="ARBA" id="ARBA00009080"/>
    </source>
</evidence>
<evidence type="ECO:0000259" key="6">
    <source>
        <dbReference type="Pfam" id="PF14833"/>
    </source>
</evidence>
<gene>
    <name evidence="7" type="ORF">ABW02_17900</name>
</gene>
<dbReference type="InterPro" id="IPR036291">
    <property type="entry name" value="NAD(P)-bd_dom_sf"/>
</dbReference>
<dbReference type="SUPFAM" id="SSF48179">
    <property type="entry name" value="6-phosphogluconate dehydrogenase C-terminal domain-like"/>
    <property type="match status" value="1"/>
</dbReference>
<dbReference type="Pfam" id="PF14833">
    <property type="entry name" value="NAD_binding_11"/>
    <property type="match status" value="1"/>
</dbReference>
<dbReference type="Pfam" id="PF03446">
    <property type="entry name" value="NAD_binding_2"/>
    <property type="match status" value="1"/>
</dbReference>
<reference evidence="7 8" key="1">
    <citation type="submission" date="2015-05" db="EMBL/GenBank/DDBJ databases">
        <title>Whole genome sequence and identification of bacterial endophytes from Costus igneus.</title>
        <authorList>
            <person name="Lee Y.P."/>
            <person name="Gan H.M."/>
            <person name="Eng W."/>
            <person name="Wheatley M.S."/>
            <person name="Caraballo A."/>
            <person name="Polter S."/>
            <person name="Savka M.A."/>
            <person name="Hudson A.O."/>
        </authorList>
    </citation>
    <scope>NUCLEOTIDE SEQUENCE [LARGE SCALE GENOMIC DNA]</scope>
    <source>
        <strain evidence="7 8">RIT379</strain>
    </source>
</reference>
<dbReference type="OrthoDB" id="9786703at2"/>
<name>A0A0J1L5Q5_NIACI</name>
<dbReference type="InterPro" id="IPR029154">
    <property type="entry name" value="HIBADH-like_NADP-bd"/>
</dbReference>
<proteinExistence type="inferred from homology"/>
<dbReference type="GO" id="GO:0050661">
    <property type="term" value="F:NADP binding"/>
    <property type="evidence" value="ECO:0007669"/>
    <property type="project" value="InterPro"/>
</dbReference>
<dbReference type="PANTHER" id="PTHR43580">
    <property type="entry name" value="OXIDOREDUCTASE GLYR1-RELATED"/>
    <property type="match status" value="1"/>
</dbReference>
<dbReference type="InterPro" id="IPR051265">
    <property type="entry name" value="HIBADH-related_NP60_sf"/>
</dbReference>
<dbReference type="InterPro" id="IPR008927">
    <property type="entry name" value="6-PGluconate_DH-like_C_sf"/>
</dbReference>
<dbReference type="AlphaFoldDB" id="A0A0J1L5Q5"/>
<evidence type="ECO:0000256" key="4">
    <source>
        <dbReference type="PIRSR" id="PIRSR000103-1"/>
    </source>
</evidence>
<dbReference type="Proteomes" id="UP000036045">
    <property type="component" value="Unassembled WGS sequence"/>
</dbReference>
<feature type="domain" description="3-hydroxyisobutyrate dehydrogenase-like NAD-binding" evidence="6">
    <location>
        <begin position="163"/>
        <end position="277"/>
    </location>
</feature>
<evidence type="ECO:0000259" key="5">
    <source>
        <dbReference type="Pfam" id="PF03446"/>
    </source>
</evidence>
<keyword evidence="8" id="KW-1185">Reference proteome</keyword>
<dbReference type="Gene3D" id="3.40.50.720">
    <property type="entry name" value="NAD(P)-binding Rossmann-like Domain"/>
    <property type="match status" value="1"/>
</dbReference>
<dbReference type="EMBL" id="LDPH01000021">
    <property type="protein sequence ID" value="KLV24250.1"/>
    <property type="molecule type" value="Genomic_DNA"/>
</dbReference>
<feature type="domain" description="6-phosphogluconate dehydrogenase NADP-binding" evidence="5">
    <location>
        <begin position="2"/>
        <end position="160"/>
    </location>
</feature>
<dbReference type="GO" id="GO:0016491">
    <property type="term" value="F:oxidoreductase activity"/>
    <property type="evidence" value="ECO:0007669"/>
    <property type="project" value="UniProtKB-KW"/>
</dbReference>
<dbReference type="InterPro" id="IPR015815">
    <property type="entry name" value="HIBADH-related"/>
</dbReference>
<organism evidence="7 8">
    <name type="scientific">Niallia circulans</name>
    <name type="common">Bacillus circulans</name>
    <dbReference type="NCBI Taxonomy" id="1397"/>
    <lineage>
        <taxon>Bacteria</taxon>
        <taxon>Bacillati</taxon>
        <taxon>Bacillota</taxon>
        <taxon>Bacilli</taxon>
        <taxon>Bacillales</taxon>
        <taxon>Bacillaceae</taxon>
        <taxon>Niallia</taxon>
    </lineage>
</organism>
<dbReference type="InterPro" id="IPR006115">
    <property type="entry name" value="6PGDH_NADP-bd"/>
</dbReference>
<protein>
    <submittedName>
        <fullName evidence="7">6-phosphogluconate dehydrogenase</fullName>
    </submittedName>
</protein>
<dbReference type="Gene3D" id="1.10.1040.10">
    <property type="entry name" value="N-(1-d-carboxylethyl)-l-norvaline Dehydrogenase, domain 2"/>
    <property type="match status" value="1"/>
</dbReference>
<dbReference type="PIRSF" id="PIRSF000103">
    <property type="entry name" value="HIBADH"/>
    <property type="match status" value="1"/>
</dbReference>
<evidence type="ECO:0000313" key="8">
    <source>
        <dbReference type="Proteomes" id="UP000036045"/>
    </source>
</evidence>
<dbReference type="SUPFAM" id="SSF51735">
    <property type="entry name" value="NAD(P)-binding Rossmann-fold domains"/>
    <property type="match status" value="1"/>
</dbReference>
<sequence>MKIGWIGLGNMGIPMALNLIKAGYELTFYNRTPDKGKELIAVGAKQAESLTELVDNSNLIFTMVSDDNAVKSIYLENGILSHAKSGKVFIDMSTVSPQTSQFIYNTALENGVKFLDAPVSGSVQPAKEGNLLVLVGGEEEVYEQVKAVLEPMSKLSIYLGPSGAGSNAKLAINLLLGITVQGIAESVLFAEKQGIKKEDMLTIINESAVGTAISKMKSSSILKDDFPAAFALKHMAKDLRLASETAELNAIGASAYKTYQSALENGLGEFDVMAVLKELKGDGSTSL</sequence>
<evidence type="ECO:0000256" key="2">
    <source>
        <dbReference type="ARBA" id="ARBA00023002"/>
    </source>
</evidence>
<feature type="active site" evidence="4">
    <location>
        <position position="169"/>
    </location>
</feature>
<keyword evidence="2" id="KW-0560">Oxidoreductase</keyword>
<comment type="similarity">
    <text evidence="1">Belongs to the HIBADH-related family.</text>
</comment>
<evidence type="ECO:0000313" key="7">
    <source>
        <dbReference type="EMBL" id="KLV24250.1"/>
    </source>
</evidence>
<dbReference type="InterPro" id="IPR013328">
    <property type="entry name" value="6PGD_dom2"/>
</dbReference>
<dbReference type="PANTHER" id="PTHR43580:SF2">
    <property type="entry name" value="CYTOKINE-LIKE NUCLEAR FACTOR N-PAC"/>
    <property type="match status" value="1"/>
</dbReference>
<comment type="caution">
    <text evidence="7">The sequence shown here is derived from an EMBL/GenBank/DDBJ whole genome shotgun (WGS) entry which is preliminary data.</text>
</comment>